<dbReference type="AlphaFoldDB" id="X6MJ30"/>
<evidence type="ECO:0000313" key="3">
    <source>
        <dbReference type="Proteomes" id="UP000023152"/>
    </source>
</evidence>
<dbReference type="Proteomes" id="UP000023152">
    <property type="component" value="Unassembled WGS sequence"/>
</dbReference>
<evidence type="ECO:0000256" key="1">
    <source>
        <dbReference type="SAM" id="MobiDB-lite"/>
    </source>
</evidence>
<dbReference type="Pfam" id="PF18143">
    <property type="entry name" value="HAD_SAK_2"/>
    <property type="match status" value="1"/>
</dbReference>
<dbReference type="EMBL" id="ASPP01020262">
    <property type="protein sequence ID" value="ETO14018.1"/>
    <property type="molecule type" value="Genomic_DNA"/>
</dbReference>
<evidence type="ECO:0000313" key="2">
    <source>
        <dbReference type="EMBL" id="ETO14018.1"/>
    </source>
</evidence>
<name>X6MJ30_RETFI</name>
<feature type="compositionally biased region" description="Acidic residues" evidence="1">
    <location>
        <begin position="71"/>
        <end position="80"/>
    </location>
</feature>
<feature type="compositionally biased region" description="Low complexity" evidence="1">
    <location>
        <begin position="81"/>
        <end position="99"/>
    </location>
</feature>
<proteinExistence type="predicted"/>
<reference evidence="2 3" key="1">
    <citation type="journal article" date="2013" name="Curr. Biol.">
        <title>The Genome of the Foraminiferan Reticulomyxa filosa.</title>
        <authorList>
            <person name="Glockner G."/>
            <person name="Hulsmann N."/>
            <person name="Schleicher M."/>
            <person name="Noegel A.A."/>
            <person name="Eichinger L."/>
            <person name="Gallinger C."/>
            <person name="Pawlowski J."/>
            <person name="Sierra R."/>
            <person name="Euteneuer U."/>
            <person name="Pillet L."/>
            <person name="Moustafa A."/>
            <person name="Platzer M."/>
            <person name="Groth M."/>
            <person name="Szafranski K."/>
            <person name="Schliwa M."/>
        </authorList>
    </citation>
    <scope>NUCLEOTIDE SEQUENCE [LARGE SCALE GENOMIC DNA]</scope>
</reference>
<accession>X6MJ30</accession>
<organism evidence="2 3">
    <name type="scientific">Reticulomyxa filosa</name>
    <dbReference type="NCBI Taxonomy" id="46433"/>
    <lineage>
        <taxon>Eukaryota</taxon>
        <taxon>Sar</taxon>
        <taxon>Rhizaria</taxon>
        <taxon>Retaria</taxon>
        <taxon>Foraminifera</taxon>
        <taxon>Monothalamids</taxon>
        <taxon>Reticulomyxidae</taxon>
        <taxon>Reticulomyxa</taxon>
    </lineage>
</organism>
<sequence length="379" mass="44518">MELQHLKITTTVENASILKPMKCPFISTKLLFLDVDGVLLTLHQQQNFRKHANHVVDKMDKPQHCGKPENTEQDQQELDSELQSQSQSQTQTQTQTQGEVEQEDVRFDEERFRRMKEIYEHTQCDIVVSSSWQFYEEHLQSLVHFLVKCGWKKEQIHRLVMLLPNELSKSAYEKPPYCKSRAQAIVSVVTYWKDFITHWAVLDDLPLSSANIVYVPEEKLAHDVAERLTGTYLNCFRWSPAYAYQLIPVVRNHFWKQLHNSLFSWRSCLFGYEICTDHTLGQEVLALLNEAPLNHWIDSNDHWLVIFQSLMNIIHAILHSNQDTQGLPAIASYFVHTDQLVGLSQENTSFVSKHFRSQQKFIYLFCWLFLQNVALFWFE</sequence>
<gene>
    <name evidence="2" type="ORF">RFI_23350</name>
</gene>
<feature type="region of interest" description="Disordered" evidence="1">
    <location>
        <begin position="59"/>
        <end position="106"/>
    </location>
</feature>
<comment type="caution">
    <text evidence="2">The sequence shown here is derived from an EMBL/GenBank/DDBJ whole genome shotgun (WGS) entry which is preliminary data.</text>
</comment>
<keyword evidence="3" id="KW-1185">Reference proteome</keyword>
<feature type="compositionally biased region" description="Basic and acidic residues" evidence="1">
    <location>
        <begin position="59"/>
        <end position="70"/>
    </location>
</feature>
<protein>
    <submittedName>
        <fullName evidence="2">Uncharacterized protein</fullName>
    </submittedName>
</protein>